<accession>A0A843Z0L0</accession>
<keyword evidence="2 4" id="KW-0378">Hydrolase</keyword>
<feature type="binding site" evidence="4">
    <location>
        <position position="198"/>
    </location>
    <ligand>
        <name>Zn(2+)</name>
        <dbReference type="ChEBI" id="CHEBI:29105"/>
        <note>catalytic</note>
    </ligand>
</feature>
<dbReference type="EC" id="3.5.4.2" evidence="4"/>
<dbReference type="InterPro" id="IPR032466">
    <property type="entry name" value="Metal_Hydrolase"/>
</dbReference>
<comment type="similarity">
    <text evidence="4">Belongs to the metallo-dependent hydrolases superfamily. Adenosine and AMP deaminases family. Adenine deaminase type 2 subfamily.</text>
</comment>
<dbReference type="AlphaFoldDB" id="A0A843Z0L0"/>
<dbReference type="RefSeq" id="WP_059442026.1">
    <property type="nucleotide sequence ID" value="NZ_BCMO01000031.1"/>
</dbReference>
<dbReference type="GO" id="GO:0009117">
    <property type="term" value="P:nucleotide metabolic process"/>
    <property type="evidence" value="ECO:0007669"/>
    <property type="project" value="UniProtKB-KW"/>
</dbReference>
<dbReference type="CDD" id="cd01320">
    <property type="entry name" value="ADA"/>
    <property type="match status" value="1"/>
</dbReference>
<protein>
    <recommendedName>
        <fullName evidence="4">Adenine deaminase</fullName>
        <shortName evidence="4">ADE</shortName>
        <ecNumber evidence="4">3.5.4.2</ecNumber>
    </recommendedName>
    <alternativeName>
        <fullName evidence="4">Adenine aminohydrolase</fullName>
        <shortName evidence="4">AAH</shortName>
    </alternativeName>
</protein>
<dbReference type="GO" id="GO:0008270">
    <property type="term" value="F:zinc ion binding"/>
    <property type="evidence" value="ECO:0007669"/>
    <property type="project" value="UniProtKB-UniRule"/>
</dbReference>
<name>A0A843Z0L0_LEUME</name>
<comment type="caution">
    <text evidence="6">The sequence shown here is derived from an EMBL/GenBank/DDBJ whole genome shotgun (WGS) entry which is preliminary data.</text>
</comment>
<proteinExistence type="inferred from homology"/>
<dbReference type="Proteomes" id="UP000469952">
    <property type="component" value="Unassembled WGS sequence"/>
</dbReference>
<feature type="binding site" evidence="4">
    <location>
        <position position="280"/>
    </location>
    <ligand>
        <name>substrate</name>
    </ligand>
</feature>
<sequence length="338" mass="38431">MTTVITNEFTKKLPKCELHVHIEGTIEPELKLKLAQRNHIALTETTVEDIQKSYQFNDLASFLAVYYPGMSVLITEEDFYDLAFDYLRRAADNNVRHVEIFFDPQAHTTRGIAFKTIITGLHRAIVDARALNVDAALIMCFLRDLPKESAQQTLLEALPYKDKFIGVGLDSDEHNNPPLKFARQFEDAAAHGLHLTTHCDIDQKNSIDHIRQALEIMEVERLDHGTNIVEDPDLVNFVIKKGIGLTSCPLSNSFVTPDMKGKELIDLLNQGVKISIHSDDPAYFGGYISDNYYKMATDFNLSKEQLVQLARNSFESAWISTDQKELYLKELEQYAAKY</sequence>
<evidence type="ECO:0000256" key="3">
    <source>
        <dbReference type="ARBA" id="ARBA00022833"/>
    </source>
</evidence>
<feature type="binding site" evidence="4">
    <location>
        <position position="19"/>
    </location>
    <ligand>
        <name>Zn(2+)</name>
        <dbReference type="ChEBI" id="CHEBI:29105"/>
        <note>catalytic</note>
    </ligand>
</feature>
<dbReference type="HAMAP" id="MF_01962">
    <property type="entry name" value="Adenine_deaminase"/>
    <property type="match status" value="1"/>
</dbReference>
<dbReference type="EMBL" id="WIPA01000001">
    <property type="protein sequence ID" value="MQR26008.1"/>
    <property type="molecule type" value="Genomic_DNA"/>
</dbReference>
<evidence type="ECO:0000313" key="7">
    <source>
        <dbReference type="Proteomes" id="UP000469952"/>
    </source>
</evidence>
<dbReference type="GO" id="GO:0005829">
    <property type="term" value="C:cytosol"/>
    <property type="evidence" value="ECO:0007669"/>
    <property type="project" value="TreeGrafter"/>
</dbReference>
<evidence type="ECO:0000259" key="5">
    <source>
        <dbReference type="Pfam" id="PF00962"/>
    </source>
</evidence>
<evidence type="ECO:0000256" key="1">
    <source>
        <dbReference type="ARBA" id="ARBA00022723"/>
    </source>
</evidence>
<evidence type="ECO:0000313" key="6">
    <source>
        <dbReference type="EMBL" id="MQR26008.1"/>
    </source>
</evidence>
<dbReference type="NCBIfam" id="TIGR01430">
    <property type="entry name" value="aden_deam"/>
    <property type="match status" value="1"/>
</dbReference>
<dbReference type="InterPro" id="IPR006330">
    <property type="entry name" value="Ado/ade_deaminase"/>
</dbReference>
<feature type="binding site" evidence="4">
    <location>
        <position position="279"/>
    </location>
    <ligand>
        <name>Zn(2+)</name>
        <dbReference type="ChEBI" id="CHEBI:29105"/>
        <note>catalytic</note>
    </ligand>
</feature>
<comment type="caution">
    <text evidence="4">Lacks conserved residue(s) required for the propagation of feature annotation.</text>
</comment>
<feature type="site" description="Important for catalytic activity" evidence="4">
    <location>
        <position position="224"/>
    </location>
</feature>
<evidence type="ECO:0000256" key="4">
    <source>
        <dbReference type="HAMAP-Rule" id="MF_01962"/>
    </source>
</evidence>
<dbReference type="Pfam" id="PF00962">
    <property type="entry name" value="A_deaminase"/>
    <property type="match status" value="1"/>
</dbReference>
<gene>
    <name evidence="6" type="primary">add</name>
    <name evidence="6" type="ORF">GFV13_01665</name>
</gene>
<dbReference type="Gene3D" id="3.20.20.140">
    <property type="entry name" value="Metal-dependent hydrolases"/>
    <property type="match status" value="1"/>
</dbReference>
<dbReference type="GO" id="GO:0000034">
    <property type="term" value="F:adenine deaminase activity"/>
    <property type="evidence" value="ECO:0007669"/>
    <property type="project" value="UniProtKB-UniRule"/>
</dbReference>
<dbReference type="InterPro" id="IPR001365">
    <property type="entry name" value="A_deaminase_dom"/>
</dbReference>
<reference evidence="6 7" key="1">
    <citation type="submission" date="2019-10" db="EMBL/GenBank/DDBJ databases">
        <title>WGS of Leuconostoc mesenteroides.</title>
        <authorList>
            <person name="Melo Bolivar J."/>
            <person name="Marino-Ramirez L."/>
            <person name="Villamil Diaz L.M."/>
        </authorList>
    </citation>
    <scope>NUCLEOTIDE SEQUENCE [LARGE SCALE GENOMIC DNA]</scope>
    <source>
        <strain evidence="6 7">M11</strain>
    </source>
</reference>
<dbReference type="InterPro" id="IPR028892">
    <property type="entry name" value="ADE"/>
</dbReference>
<organism evidence="6 7">
    <name type="scientific">Leuconostoc mesenteroides</name>
    <dbReference type="NCBI Taxonomy" id="1245"/>
    <lineage>
        <taxon>Bacteria</taxon>
        <taxon>Bacillati</taxon>
        <taxon>Bacillota</taxon>
        <taxon>Bacilli</taxon>
        <taxon>Lactobacillales</taxon>
        <taxon>Lactobacillaceae</taxon>
        <taxon>Leuconostoc</taxon>
    </lineage>
</organism>
<dbReference type="SUPFAM" id="SSF51556">
    <property type="entry name" value="Metallo-dependent hydrolases"/>
    <property type="match status" value="1"/>
</dbReference>
<keyword evidence="4" id="KW-0546">Nucleotide metabolism</keyword>
<dbReference type="PANTHER" id="PTHR43114">
    <property type="entry name" value="ADENINE DEAMINASE"/>
    <property type="match status" value="1"/>
</dbReference>
<keyword evidence="1 4" id="KW-0479">Metal-binding</keyword>
<comment type="function">
    <text evidence="4">Catalyzes the hydrolytic deamination of adenine to hypoxanthine. Plays an important role in the purine salvage pathway and in nitrogen catabolism.</text>
</comment>
<keyword evidence="3 4" id="KW-0862">Zinc</keyword>
<feature type="binding site" evidence="4">
    <location>
        <position position="21"/>
    </location>
    <ligand>
        <name>Zn(2+)</name>
        <dbReference type="ChEBI" id="CHEBI:29105"/>
        <note>catalytic</note>
    </ligand>
</feature>
<dbReference type="PANTHER" id="PTHR43114:SF7">
    <property type="entry name" value="ADENOSINE DEAMINASE DOMAIN-CONTAINING PROTEIN"/>
    <property type="match status" value="1"/>
</dbReference>
<dbReference type="GO" id="GO:0006146">
    <property type="term" value="P:adenine catabolic process"/>
    <property type="evidence" value="ECO:0007669"/>
    <property type="project" value="UniProtKB-UniRule"/>
</dbReference>
<feature type="domain" description="Adenosine deaminase" evidence="5">
    <location>
        <begin position="14"/>
        <end position="332"/>
    </location>
</feature>
<evidence type="ECO:0000256" key="2">
    <source>
        <dbReference type="ARBA" id="ARBA00022801"/>
    </source>
</evidence>
<comment type="cofactor">
    <cofactor evidence="4">
        <name>Zn(2+)</name>
        <dbReference type="ChEBI" id="CHEBI:29105"/>
    </cofactor>
    <text evidence="4">Binds 1 zinc ion per subunit.</text>
</comment>
<dbReference type="GO" id="GO:0043103">
    <property type="term" value="P:hypoxanthine salvage"/>
    <property type="evidence" value="ECO:0007669"/>
    <property type="project" value="UniProtKB-UniRule"/>
</dbReference>
<comment type="catalytic activity">
    <reaction evidence="4">
        <text>adenine + H2O + H(+) = hypoxanthine + NH4(+)</text>
        <dbReference type="Rhea" id="RHEA:23688"/>
        <dbReference type="ChEBI" id="CHEBI:15377"/>
        <dbReference type="ChEBI" id="CHEBI:15378"/>
        <dbReference type="ChEBI" id="CHEBI:16708"/>
        <dbReference type="ChEBI" id="CHEBI:17368"/>
        <dbReference type="ChEBI" id="CHEBI:28938"/>
        <dbReference type="EC" id="3.5.4.2"/>
    </reaction>
</comment>